<keyword evidence="1" id="KW-1133">Transmembrane helix</keyword>
<sequence>MAYPALDAVKGGDHAGEMDLFFNPQVLGQIVGFIALALCIVAFASKNDDRLLAILILGNVAFATQFALFGAWTASAITALIILRIILARRMPGSVPATVLFVCATAAVAAVTWEGATDIFPLVAGIVGTIAMFMLRGIAMRIALAVAALCWAAANAYIGSVGALAAELLVFATNAITIVRIARDRRRLAAPAE</sequence>
<accession>A0ABY5MJI4</accession>
<evidence type="ECO:0000256" key="1">
    <source>
        <dbReference type="SAM" id="Phobius"/>
    </source>
</evidence>
<proteinExistence type="predicted"/>
<evidence type="ECO:0000313" key="3">
    <source>
        <dbReference type="Proteomes" id="UP001342418"/>
    </source>
</evidence>
<keyword evidence="1" id="KW-0812">Transmembrane</keyword>
<gene>
    <name evidence="2" type="primary">ygjV</name>
    <name evidence="2" type="ORF">NTH_02630</name>
</gene>
<dbReference type="InterPro" id="IPR019629">
    <property type="entry name" value="Uncharacterised_HI1736/YgjV"/>
</dbReference>
<dbReference type="EMBL" id="CP030941">
    <property type="protein sequence ID" value="UUP18150.1"/>
    <property type="molecule type" value="Genomic_DNA"/>
</dbReference>
<dbReference type="InterPro" id="IPR026267">
    <property type="entry name" value="YgjV"/>
</dbReference>
<feature type="transmembrane region" description="Helical" evidence="1">
    <location>
        <begin position="119"/>
        <end position="135"/>
    </location>
</feature>
<dbReference type="RefSeq" id="WP_338530408.1">
    <property type="nucleotide sequence ID" value="NZ_CP030941.1"/>
</dbReference>
<dbReference type="Pfam" id="PF10688">
    <property type="entry name" value="Imp-YgjV"/>
    <property type="match status" value="1"/>
</dbReference>
<feature type="transmembrane region" description="Helical" evidence="1">
    <location>
        <begin position="95"/>
        <end position="113"/>
    </location>
</feature>
<reference evidence="2 3" key="1">
    <citation type="submission" date="2018-07" db="EMBL/GenBank/DDBJ databases">
        <title>Genome sequence of Nitratireductor thuwali#1536.</title>
        <authorList>
            <person name="Michoud G."/>
            <person name="Merlino G."/>
            <person name="Sefrji F.O."/>
            <person name="Daffonchio D."/>
        </authorList>
    </citation>
    <scope>NUCLEOTIDE SEQUENCE [LARGE SCALE GENOMIC DNA]</scope>
    <source>
        <strain evidence="3">Nit1536</strain>
    </source>
</reference>
<feature type="transmembrane region" description="Helical" evidence="1">
    <location>
        <begin position="51"/>
        <end position="83"/>
    </location>
</feature>
<name>A0ABY5MJI4_9HYPH</name>
<feature type="transmembrane region" description="Helical" evidence="1">
    <location>
        <begin position="164"/>
        <end position="182"/>
    </location>
</feature>
<dbReference type="PIRSF" id="PIRSF011443">
    <property type="entry name" value="YgjV"/>
    <property type="match status" value="1"/>
</dbReference>
<keyword evidence="1" id="KW-0472">Membrane</keyword>
<evidence type="ECO:0000313" key="2">
    <source>
        <dbReference type="EMBL" id="UUP18150.1"/>
    </source>
</evidence>
<feature type="transmembrane region" description="Helical" evidence="1">
    <location>
        <begin position="26"/>
        <end position="45"/>
    </location>
</feature>
<dbReference type="Proteomes" id="UP001342418">
    <property type="component" value="Chromosome"/>
</dbReference>
<organism evidence="2 3">
    <name type="scientific">Nitratireductor thuwali</name>
    <dbReference type="NCBI Taxonomy" id="2267699"/>
    <lineage>
        <taxon>Bacteria</taxon>
        <taxon>Pseudomonadati</taxon>
        <taxon>Pseudomonadota</taxon>
        <taxon>Alphaproteobacteria</taxon>
        <taxon>Hyphomicrobiales</taxon>
        <taxon>Phyllobacteriaceae</taxon>
        <taxon>Nitratireductor</taxon>
    </lineage>
</organism>
<keyword evidence="3" id="KW-1185">Reference proteome</keyword>
<protein>
    <submittedName>
        <fullName evidence="2">Inner membrane protein YgjV</fullName>
    </submittedName>
</protein>